<keyword evidence="2" id="KW-0808">Transferase</keyword>
<dbReference type="InterPro" id="IPR029063">
    <property type="entry name" value="SAM-dependent_MTases_sf"/>
</dbReference>
<dbReference type="Gene3D" id="3.40.50.150">
    <property type="entry name" value="Vaccinia Virus protein VP39"/>
    <property type="match status" value="1"/>
</dbReference>
<dbReference type="EMBL" id="LOPU01000030">
    <property type="protein sequence ID" value="KTG08659.1"/>
    <property type="molecule type" value="Genomic_DNA"/>
</dbReference>
<dbReference type="GO" id="GO:0032259">
    <property type="term" value="P:methylation"/>
    <property type="evidence" value="ECO:0007669"/>
    <property type="project" value="UniProtKB-KW"/>
</dbReference>
<evidence type="ECO:0000313" key="3">
    <source>
        <dbReference type="Proteomes" id="UP000054387"/>
    </source>
</evidence>
<dbReference type="Proteomes" id="UP000054387">
    <property type="component" value="Unassembled WGS sequence"/>
</dbReference>
<evidence type="ECO:0000313" key="2">
    <source>
        <dbReference type="EMBL" id="KTG08659.1"/>
    </source>
</evidence>
<dbReference type="PANTHER" id="PTHR43464">
    <property type="entry name" value="METHYLTRANSFERASE"/>
    <property type="match status" value="1"/>
</dbReference>
<dbReference type="Pfam" id="PF08241">
    <property type="entry name" value="Methyltransf_11"/>
    <property type="match status" value="1"/>
</dbReference>
<keyword evidence="3" id="KW-1185">Reference proteome</keyword>
<gene>
    <name evidence="2" type="ORF">AUR64_18510</name>
</gene>
<name>A0A0W1R5J5_9EURY</name>
<dbReference type="CDD" id="cd02440">
    <property type="entry name" value="AdoMet_MTases"/>
    <property type="match status" value="1"/>
</dbReference>
<dbReference type="PANTHER" id="PTHR43464:SF82">
    <property type="entry name" value="METHYLTRANSFERASE DOMAIN-CONTAINING PROTEIN"/>
    <property type="match status" value="1"/>
</dbReference>
<accession>A0A0W1R5J5</accession>
<dbReference type="GO" id="GO:0008757">
    <property type="term" value="F:S-adenosylmethionine-dependent methyltransferase activity"/>
    <property type="evidence" value="ECO:0007669"/>
    <property type="project" value="InterPro"/>
</dbReference>
<dbReference type="OrthoDB" id="57427at2157"/>
<organism evidence="2 3">
    <name type="scientific">Haloprofundus marisrubri</name>
    <dbReference type="NCBI Taxonomy" id="1514971"/>
    <lineage>
        <taxon>Archaea</taxon>
        <taxon>Methanobacteriati</taxon>
        <taxon>Methanobacteriota</taxon>
        <taxon>Stenosarchaea group</taxon>
        <taxon>Halobacteria</taxon>
        <taxon>Halobacteriales</taxon>
        <taxon>Haloferacaceae</taxon>
        <taxon>Haloprofundus</taxon>
    </lineage>
</organism>
<proteinExistence type="predicted"/>
<reference evidence="2 3" key="1">
    <citation type="submission" date="2015-12" db="EMBL/GenBank/DDBJ databases">
        <title>Haloprofundus marisrubri gen. nov., sp. nov., an extremely halophilic archaeon isolated from the Discovery deep brine-seawater interface in the Red Sea.</title>
        <authorList>
            <person name="Zhang G."/>
            <person name="Stingl U."/>
            <person name="Rashid M."/>
        </authorList>
    </citation>
    <scope>NUCLEOTIDE SEQUENCE [LARGE SCALE GENOMIC DNA]</scope>
    <source>
        <strain evidence="2 3">SB9</strain>
    </source>
</reference>
<keyword evidence="2" id="KW-0489">Methyltransferase</keyword>
<dbReference type="InterPro" id="IPR013216">
    <property type="entry name" value="Methyltransf_11"/>
</dbReference>
<sequence>MDDSLTANRDYWDELAAHHPTTDFYDVQGFLDGQSTLFDLERGELGGVVGERLLHLQCHFGLDTLSWAREGAEVTGVDFSETAIETARELRDEVGIDELDAQFVESDVYDLDLGERFDTVFTSYGVLAWLPDLDGWADVIDRHLKPGGRFYIAEIHPFGAMFGTVVRTEAGEPTDIDGDPADYVGTLAWPYHSDGALSVPVDDGSYADGDIETAVESVEEWTHGLGEVVTALSDVGLRIEFLHEFEKACYQQCPSMVEGDDGWWRFESGDDAPDVPLTFSLLATKPE</sequence>
<dbReference type="AlphaFoldDB" id="A0A0W1R5J5"/>
<comment type="caution">
    <text evidence="2">The sequence shown here is derived from an EMBL/GenBank/DDBJ whole genome shotgun (WGS) entry which is preliminary data.</text>
</comment>
<dbReference type="SUPFAM" id="SSF53335">
    <property type="entry name" value="S-adenosyl-L-methionine-dependent methyltransferases"/>
    <property type="match status" value="1"/>
</dbReference>
<dbReference type="RefSeq" id="WP_058582943.1">
    <property type="nucleotide sequence ID" value="NZ_LOPU01000030.1"/>
</dbReference>
<protein>
    <submittedName>
        <fullName evidence="2">Methyltransferase type 12</fullName>
    </submittedName>
</protein>
<evidence type="ECO:0000259" key="1">
    <source>
        <dbReference type="Pfam" id="PF08241"/>
    </source>
</evidence>
<dbReference type="STRING" id="1514971.AUR64_18510"/>
<feature type="domain" description="Methyltransferase type 11" evidence="1">
    <location>
        <begin position="55"/>
        <end position="152"/>
    </location>
</feature>